<comment type="caution">
    <text evidence="3">The sequence shown here is derived from an EMBL/GenBank/DDBJ whole genome shotgun (WGS) entry which is preliminary data.</text>
</comment>
<feature type="region of interest" description="Disordered" evidence="1">
    <location>
        <begin position="788"/>
        <end position="808"/>
    </location>
</feature>
<feature type="transmembrane region" description="Helical" evidence="2">
    <location>
        <begin position="757"/>
        <end position="776"/>
    </location>
</feature>
<dbReference type="AlphaFoldDB" id="A0A370TXC7"/>
<proteinExistence type="predicted"/>
<evidence type="ECO:0000313" key="4">
    <source>
        <dbReference type="Proteomes" id="UP000254866"/>
    </source>
</evidence>
<feature type="compositionally biased region" description="Basic and acidic residues" evidence="1">
    <location>
        <begin position="798"/>
        <end position="808"/>
    </location>
</feature>
<feature type="transmembrane region" description="Helical" evidence="2">
    <location>
        <begin position="685"/>
        <end position="706"/>
    </location>
</feature>
<name>A0A370TXC7_9HELO</name>
<keyword evidence="2" id="KW-0812">Transmembrane</keyword>
<feature type="transmembrane region" description="Helical" evidence="2">
    <location>
        <begin position="641"/>
        <end position="659"/>
    </location>
</feature>
<keyword evidence="4" id="KW-1185">Reference proteome</keyword>
<feature type="transmembrane region" description="Helical" evidence="2">
    <location>
        <begin position="718"/>
        <end position="737"/>
    </location>
</feature>
<organism evidence="3 4">
    <name type="scientific">Venustampulla echinocandica</name>
    <dbReference type="NCBI Taxonomy" id="2656787"/>
    <lineage>
        <taxon>Eukaryota</taxon>
        <taxon>Fungi</taxon>
        <taxon>Dikarya</taxon>
        <taxon>Ascomycota</taxon>
        <taxon>Pezizomycotina</taxon>
        <taxon>Leotiomycetes</taxon>
        <taxon>Helotiales</taxon>
        <taxon>Pleuroascaceae</taxon>
        <taxon>Venustampulla</taxon>
    </lineage>
</organism>
<evidence type="ECO:0000313" key="3">
    <source>
        <dbReference type="EMBL" id="RDL40172.1"/>
    </source>
</evidence>
<evidence type="ECO:0000256" key="1">
    <source>
        <dbReference type="SAM" id="MobiDB-lite"/>
    </source>
</evidence>
<feature type="transmembrane region" description="Helical" evidence="2">
    <location>
        <begin position="598"/>
        <end position="621"/>
    </location>
</feature>
<accession>A0A370TXC7</accession>
<dbReference type="EMBL" id="NPIC01000001">
    <property type="protein sequence ID" value="RDL40172.1"/>
    <property type="molecule type" value="Genomic_DNA"/>
</dbReference>
<feature type="region of interest" description="Disordered" evidence="1">
    <location>
        <begin position="1"/>
        <end position="47"/>
    </location>
</feature>
<keyword evidence="2" id="KW-1133">Transmembrane helix</keyword>
<sequence>MFSSFTRQNLPQQNYTSRDPSSSGNDLETGRQDQSRTFPLRAGGRLKKGIKNPEYDFRHLAKRRDPQLTENLFWYQEFGFRSSNPYWYRFSRGDIFATCLVKLRSTLKHSTSSSGSYLQICIINTSPVPEETLPWLARQLASSLGRLNSILAFPRLAVGIEVEQAWGGLTDCTYKGIEQAGELVKVEQLSLPEFRRQFLSHTFSNCGCKSFRVAQISNYTSKGQVRETNSGINQAQPKHSEARALGIPRFSIELPSKGRQETSSLAKAQLAQCCRIFDRATASFSFSWQRSAPRYTEGFNSFLWEQHSMPPSCSYAEIFYQDDRAFPGPRRVLMTASNNTNSETSFRTTPLLEDLKFFLKTRRPDDPQVWPFMLLLQSNPQTDGYNLLPLFILFEEIISDTAIFLQQVTDEITKLSFAGRNRASTSKVQYLCHADDCRKSALLGVSHAYSILRDLSSIIKKRRRPEQNASPSIIAEFLKEKRADMEFLMEQLEDHLTDRIRAESIQGILCMNVTSPSSIFQSTRASNFIQTPQAASLVATPNNMFANIARQVTVTQTSTLSQPTATLAPEILQLETYTEGLTSATNSLSSTLSSTKPYTFPFIILLISLPILPALSLFVPLTGPSLIRILLQNTHRLRKSLFFKPLVFIAYYLAVFWLVPLTTTKHPNLHIPSLSRTLGAGNNPVSLLSFFVSLTVTTLIFLFNISASIRQRAGASKILIWLLFGIVIAVSYLVDFFSDWLSGVQENVATGLSLEAIAPVLFLIGVWGGGLVRRCVLERERVRGERSEMGKKNVKGKGVPEEVELSRI</sequence>
<gene>
    <name evidence="3" type="ORF">BP5553_00151</name>
</gene>
<dbReference type="Proteomes" id="UP000254866">
    <property type="component" value="Unassembled WGS sequence"/>
</dbReference>
<dbReference type="OrthoDB" id="3231000at2759"/>
<dbReference type="GeneID" id="43593000"/>
<dbReference type="RefSeq" id="XP_031872828.1">
    <property type="nucleotide sequence ID" value="XM_032008774.1"/>
</dbReference>
<protein>
    <submittedName>
        <fullName evidence="3">Uncharacterized protein</fullName>
    </submittedName>
</protein>
<feature type="compositionally biased region" description="Polar residues" evidence="1">
    <location>
        <begin position="1"/>
        <end position="26"/>
    </location>
</feature>
<keyword evidence="2" id="KW-0472">Membrane</keyword>
<evidence type="ECO:0000256" key="2">
    <source>
        <dbReference type="SAM" id="Phobius"/>
    </source>
</evidence>
<reference evidence="3 4" key="1">
    <citation type="journal article" date="2018" name="IMA Fungus">
        <title>IMA Genome-F 9: Draft genome sequence of Annulohypoxylon stygium, Aspergillus mulundensis, Berkeleyomyces basicola (syn. Thielaviopsis basicola), Ceratocystis smalleyi, two Cercospora beticola strains, Coleophoma cylindrospora, Fusarium fracticaudum, Phialophora cf. hyalina, and Morchella septimelata.</title>
        <authorList>
            <person name="Wingfield B.D."/>
            <person name="Bills G.F."/>
            <person name="Dong Y."/>
            <person name="Huang W."/>
            <person name="Nel W.J."/>
            <person name="Swalarsk-Parry B.S."/>
            <person name="Vaghefi N."/>
            <person name="Wilken P.M."/>
            <person name="An Z."/>
            <person name="de Beer Z.W."/>
            <person name="De Vos L."/>
            <person name="Chen L."/>
            <person name="Duong T.A."/>
            <person name="Gao Y."/>
            <person name="Hammerbacher A."/>
            <person name="Kikkert J.R."/>
            <person name="Li Y."/>
            <person name="Li H."/>
            <person name="Li K."/>
            <person name="Li Q."/>
            <person name="Liu X."/>
            <person name="Ma X."/>
            <person name="Naidoo K."/>
            <person name="Pethybridge S.J."/>
            <person name="Sun J."/>
            <person name="Steenkamp E.T."/>
            <person name="van der Nest M.A."/>
            <person name="van Wyk S."/>
            <person name="Wingfield M.J."/>
            <person name="Xiong C."/>
            <person name="Yue Q."/>
            <person name="Zhang X."/>
        </authorList>
    </citation>
    <scope>NUCLEOTIDE SEQUENCE [LARGE SCALE GENOMIC DNA]</scope>
    <source>
        <strain evidence="3 4">BP 5553</strain>
    </source>
</reference>